<keyword evidence="3" id="KW-1185">Reference proteome</keyword>
<feature type="domain" description="Transglutaminase-like" evidence="1">
    <location>
        <begin position="94"/>
        <end position="170"/>
    </location>
</feature>
<evidence type="ECO:0000313" key="3">
    <source>
        <dbReference type="Proteomes" id="UP000271624"/>
    </source>
</evidence>
<proteinExistence type="predicted"/>
<dbReference type="Gene3D" id="3.10.620.30">
    <property type="match status" value="1"/>
</dbReference>
<dbReference type="Pfam" id="PF01841">
    <property type="entry name" value="Transglut_core"/>
    <property type="match status" value="1"/>
</dbReference>
<reference evidence="2" key="2">
    <citation type="journal article" date="2019" name="Genome Biol. Evol.">
        <title>Day and night: Metabolic profiles and evolutionary relationships of six axenic non-marine cyanobacteria.</title>
        <authorList>
            <person name="Will S.E."/>
            <person name="Henke P."/>
            <person name="Boedeker C."/>
            <person name="Huang S."/>
            <person name="Brinkmann H."/>
            <person name="Rohde M."/>
            <person name="Jarek M."/>
            <person name="Friedl T."/>
            <person name="Seufert S."/>
            <person name="Schumacher M."/>
            <person name="Overmann J."/>
            <person name="Neumann-Schaal M."/>
            <person name="Petersen J."/>
        </authorList>
    </citation>
    <scope>NUCLEOTIDE SEQUENCE [LARGE SCALE GENOMIC DNA]</scope>
    <source>
        <strain evidence="2">PCC 7102</strain>
    </source>
</reference>
<organism evidence="2 3">
    <name type="scientific">Dulcicalothrix desertica PCC 7102</name>
    <dbReference type="NCBI Taxonomy" id="232991"/>
    <lineage>
        <taxon>Bacteria</taxon>
        <taxon>Bacillati</taxon>
        <taxon>Cyanobacteriota</taxon>
        <taxon>Cyanophyceae</taxon>
        <taxon>Nostocales</taxon>
        <taxon>Calotrichaceae</taxon>
        <taxon>Dulcicalothrix</taxon>
    </lineage>
</organism>
<gene>
    <name evidence="2" type="ORF">DSM106972_072400</name>
</gene>
<dbReference type="InterPro" id="IPR002931">
    <property type="entry name" value="Transglutaminase-like"/>
</dbReference>
<name>A0A433V408_9CYAN</name>
<dbReference type="InterPro" id="IPR038765">
    <property type="entry name" value="Papain-like_cys_pep_sf"/>
</dbReference>
<sequence>MNVMLRNEASINVMLRNEASINVMLRNEASINVSRIITATIKNQAGRQRENSMVNSIDISPLFLFSNLDNWEEIGAIYSKQSRDKILVTPDMIALANKITGNKQGIEAARAIYNWVAQNIQYVAIYLNESAGYVPNSSSDVLQNGYGDCKDHVVLMQALLKAKGIDAYAVLVDWGDIYEKLPLPAPHFNHAMIYLPAYKIFANPTAHDAAFGELDTSLSGKFVVIASDKVEIAYTPKTTAEQNRYTITNTIKISADGSINGEAEMKFFGDIDDSTRSYFNSDTPEQIANQLLSSTSEGGTGWIEKNDINFYVFHVESLLIVVLKRQISFKTS</sequence>
<evidence type="ECO:0000313" key="2">
    <source>
        <dbReference type="EMBL" id="RUT00831.1"/>
    </source>
</evidence>
<evidence type="ECO:0000259" key="1">
    <source>
        <dbReference type="Pfam" id="PF01841"/>
    </source>
</evidence>
<comment type="caution">
    <text evidence="2">The sequence shown here is derived from an EMBL/GenBank/DDBJ whole genome shotgun (WGS) entry which is preliminary data.</text>
</comment>
<reference evidence="2" key="1">
    <citation type="submission" date="2018-12" db="EMBL/GenBank/DDBJ databases">
        <authorList>
            <person name="Will S."/>
            <person name="Neumann-Schaal M."/>
            <person name="Henke P."/>
        </authorList>
    </citation>
    <scope>NUCLEOTIDE SEQUENCE</scope>
    <source>
        <strain evidence="2">PCC 7102</strain>
    </source>
</reference>
<accession>A0A433V408</accession>
<dbReference type="SUPFAM" id="SSF54001">
    <property type="entry name" value="Cysteine proteinases"/>
    <property type="match status" value="1"/>
</dbReference>
<dbReference type="AlphaFoldDB" id="A0A433V408"/>
<protein>
    <recommendedName>
        <fullName evidence="1">Transglutaminase-like domain-containing protein</fullName>
    </recommendedName>
</protein>
<dbReference type="Proteomes" id="UP000271624">
    <property type="component" value="Unassembled WGS sequence"/>
</dbReference>
<dbReference type="EMBL" id="RSCL01000022">
    <property type="protein sequence ID" value="RUT00831.1"/>
    <property type="molecule type" value="Genomic_DNA"/>
</dbReference>